<feature type="domain" description="7TM GPCR serpentine receptor class x (Srx)" evidence="2">
    <location>
        <begin position="25"/>
        <end position="78"/>
    </location>
</feature>
<dbReference type="EMBL" id="JAHQIW010005577">
    <property type="protein sequence ID" value="KAJ1366523.1"/>
    <property type="molecule type" value="Genomic_DNA"/>
</dbReference>
<sequence>MSDFSSAPPFVHIENIAVSVIMTAIGVIGLVSNGAAIVIVRSNPALQNSFGQLCLSQSIANMGALLVLAFWIAPITLL</sequence>
<dbReference type="SUPFAM" id="SSF81321">
    <property type="entry name" value="Family A G protein-coupled receptor-like"/>
    <property type="match status" value="1"/>
</dbReference>
<keyword evidence="4" id="KW-1185">Reference proteome</keyword>
<reference evidence="3" key="1">
    <citation type="submission" date="2021-06" db="EMBL/GenBank/DDBJ databases">
        <title>Parelaphostrongylus tenuis whole genome reference sequence.</title>
        <authorList>
            <person name="Garwood T.J."/>
            <person name="Larsen P.A."/>
            <person name="Fountain-Jones N.M."/>
            <person name="Garbe J.R."/>
            <person name="Macchietto M.G."/>
            <person name="Kania S.A."/>
            <person name="Gerhold R.W."/>
            <person name="Richards J.E."/>
            <person name="Wolf T.M."/>
        </authorList>
    </citation>
    <scope>NUCLEOTIDE SEQUENCE</scope>
    <source>
        <strain evidence="3">MNPRO001-30</strain>
        <tissue evidence="3">Meninges</tissue>
    </source>
</reference>
<keyword evidence="1" id="KW-0812">Transmembrane</keyword>
<gene>
    <name evidence="3" type="ORF">KIN20_027201</name>
</gene>
<evidence type="ECO:0000256" key="1">
    <source>
        <dbReference type="SAM" id="Phobius"/>
    </source>
</evidence>
<dbReference type="PANTHER" id="PTHR23017">
    <property type="entry name" value="SERPENTINE RECEPTOR, CLASS X"/>
    <property type="match status" value="1"/>
</dbReference>
<dbReference type="Proteomes" id="UP001196413">
    <property type="component" value="Unassembled WGS sequence"/>
</dbReference>
<protein>
    <recommendedName>
        <fullName evidence="2">7TM GPCR serpentine receptor class x (Srx) domain-containing protein</fullName>
    </recommendedName>
</protein>
<evidence type="ECO:0000259" key="2">
    <source>
        <dbReference type="Pfam" id="PF10328"/>
    </source>
</evidence>
<dbReference type="InterPro" id="IPR019430">
    <property type="entry name" value="7TM_GPCR_serpentine_rcpt_Srx"/>
</dbReference>
<keyword evidence="1" id="KW-1133">Transmembrane helix</keyword>
<dbReference type="AlphaFoldDB" id="A0AAD5QZ17"/>
<evidence type="ECO:0000313" key="3">
    <source>
        <dbReference type="EMBL" id="KAJ1366523.1"/>
    </source>
</evidence>
<evidence type="ECO:0000313" key="4">
    <source>
        <dbReference type="Proteomes" id="UP001196413"/>
    </source>
</evidence>
<comment type="caution">
    <text evidence="3">The sequence shown here is derived from an EMBL/GenBank/DDBJ whole genome shotgun (WGS) entry which is preliminary data.</text>
</comment>
<proteinExistence type="predicted"/>
<keyword evidence="1" id="KW-0472">Membrane</keyword>
<feature type="transmembrane region" description="Helical" evidence="1">
    <location>
        <begin position="52"/>
        <end position="73"/>
    </location>
</feature>
<feature type="non-terminal residue" evidence="3">
    <location>
        <position position="1"/>
    </location>
</feature>
<dbReference type="Gene3D" id="1.20.1070.10">
    <property type="entry name" value="Rhodopsin 7-helix transmembrane proteins"/>
    <property type="match status" value="1"/>
</dbReference>
<dbReference type="Pfam" id="PF10328">
    <property type="entry name" value="7TM_GPCR_Srx"/>
    <property type="match status" value="1"/>
</dbReference>
<feature type="transmembrane region" description="Helical" evidence="1">
    <location>
        <begin position="16"/>
        <end position="40"/>
    </location>
</feature>
<name>A0AAD5QZ17_PARTN</name>
<organism evidence="3 4">
    <name type="scientific">Parelaphostrongylus tenuis</name>
    <name type="common">Meningeal worm</name>
    <dbReference type="NCBI Taxonomy" id="148309"/>
    <lineage>
        <taxon>Eukaryota</taxon>
        <taxon>Metazoa</taxon>
        <taxon>Ecdysozoa</taxon>
        <taxon>Nematoda</taxon>
        <taxon>Chromadorea</taxon>
        <taxon>Rhabditida</taxon>
        <taxon>Rhabditina</taxon>
        <taxon>Rhabditomorpha</taxon>
        <taxon>Strongyloidea</taxon>
        <taxon>Metastrongylidae</taxon>
        <taxon>Parelaphostrongylus</taxon>
    </lineage>
</organism>
<accession>A0AAD5QZ17</accession>
<dbReference type="PANTHER" id="PTHR23017:SF3">
    <property type="entry name" value="G-PROTEIN COUPLED RECEPTORS FAMILY 1 PROFILE DOMAIN-CONTAINING PROTEIN"/>
    <property type="match status" value="1"/>
</dbReference>